<evidence type="ECO:0000313" key="2">
    <source>
        <dbReference type="Proteomes" id="UP000886998"/>
    </source>
</evidence>
<proteinExistence type="predicted"/>
<evidence type="ECO:0000313" key="1">
    <source>
        <dbReference type="EMBL" id="GFY65039.1"/>
    </source>
</evidence>
<organism evidence="1 2">
    <name type="scientific">Trichonephila inaurata madagascariensis</name>
    <dbReference type="NCBI Taxonomy" id="2747483"/>
    <lineage>
        <taxon>Eukaryota</taxon>
        <taxon>Metazoa</taxon>
        <taxon>Ecdysozoa</taxon>
        <taxon>Arthropoda</taxon>
        <taxon>Chelicerata</taxon>
        <taxon>Arachnida</taxon>
        <taxon>Araneae</taxon>
        <taxon>Araneomorphae</taxon>
        <taxon>Entelegynae</taxon>
        <taxon>Araneoidea</taxon>
        <taxon>Nephilidae</taxon>
        <taxon>Trichonephila</taxon>
        <taxon>Trichonephila inaurata</taxon>
    </lineage>
</organism>
<dbReference type="AlphaFoldDB" id="A0A8X6Y8P7"/>
<sequence length="98" mass="11485">MTEHENVKKDVLVFWPLKRQAQISKAARNSGTYTKKDHLSIARVELRLHIQFRVYGVKEGPPRHRSPQKKLSQNKQLDFAQTYLSDMPIAQDNKRTEL</sequence>
<gene>
    <name evidence="1" type="ORF">TNIN_281321</name>
</gene>
<reference evidence="1" key="1">
    <citation type="submission" date="2020-08" db="EMBL/GenBank/DDBJ databases">
        <title>Multicomponent nature underlies the extraordinary mechanical properties of spider dragline silk.</title>
        <authorList>
            <person name="Kono N."/>
            <person name="Nakamura H."/>
            <person name="Mori M."/>
            <person name="Yoshida Y."/>
            <person name="Ohtoshi R."/>
            <person name="Malay A.D."/>
            <person name="Moran D.A.P."/>
            <person name="Tomita M."/>
            <person name="Numata K."/>
            <person name="Arakawa K."/>
        </authorList>
    </citation>
    <scope>NUCLEOTIDE SEQUENCE</scope>
</reference>
<name>A0A8X6Y8P7_9ARAC</name>
<protein>
    <submittedName>
        <fullName evidence="1">Uncharacterized protein</fullName>
    </submittedName>
</protein>
<keyword evidence="2" id="KW-1185">Reference proteome</keyword>
<dbReference type="Proteomes" id="UP000886998">
    <property type="component" value="Unassembled WGS sequence"/>
</dbReference>
<accession>A0A8X6Y8P7</accession>
<comment type="caution">
    <text evidence="1">The sequence shown here is derived from an EMBL/GenBank/DDBJ whole genome shotgun (WGS) entry which is preliminary data.</text>
</comment>
<dbReference type="EMBL" id="BMAV01015515">
    <property type="protein sequence ID" value="GFY65039.1"/>
    <property type="molecule type" value="Genomic_DNA"/>
</dbReference>